<organism evidence="14">
    <name type="scientific">Loa loa</name>
    <name type="common">Eye worm</name>
    <name type="synonym">Filaria loa</name>
    <dbReference type="NCBI Taxonomy" id="7209"/>
    <lineage>
        <taxon>Eukaryota</taxon>
        <taxon>Metazoa</taxon>
        <taxon>Ecdysozoa</taxon>
        <taxon>Nematoda</taxon>
        <taxon>Chromadorea</taxon>
        <taxon>Rhabditida</taxon>
        <taxon>Spirurina</taxon>
        <taxon>Spiruromorpha</taxon>
        <taxon>Filarioidea</taxon>
        <taxon>Onchocercidae</taxon>
        <taxon>Loa</taxon>
    </lineage>
</organism>
<evidence type="ECO:0000256" key="12">
    <source>
        <dbReference type="ARBA" id="ARBA00031049"/>
    </source>
</evidence>
<dbReference type="PANTHER" id="PTHR14200">
    <property type="entry name" value="CYTOCHROME C OXIDASE POLYPEPTIDE"/>
    <property type="match status" value="1"/>
</dbReference>
<dbReference type="InterPro" id="IPR036545">
    <property type="entry name" value="Cyt_c_oxidase_su5A/6_sf"/>
</dbReference>
<keyword evidence="7 13" id="KW-0999">Mitochondrion inner membrane</keyword>
<dbReference type="OrthoDB" id="5778907at2759"/>
<evidence type="ECO:0000256" key="9">
    <source>
        <dbReference type="ARBA" id="ARBA00023004"/>
    </source>
</evidence>
<comment type="function">
    <text evidence="13">Component of the cytochrome c oxidase, the last enzyme in the mitochondrial electron transport chain which drives oxidative phosphorylation. The respiratory chain contains 3 multisubunit complexes succinate dehydrogenase (complex II, CII), ubiquinol-cytochrome c oxidoreductase (cytochrome b-c1 complex, complex III, CIII) and cytochrome c oxidase (complex IV, CIV), that cooperate to transfer electrons derived from NADH and succinate to molecular oxygen, creating an electrochemical gradient over the inner membrane that drives transmembrane transport and the ATP synthase. Cytochrome c oxidase is the component of the respiratory chain that catalyzes the reduction of oxygen to water. Electrons originating from reduced cytochrome c in the intermembrane space (IMS) are transferred via the dinuclear copper A center (CU(A)) of subunit 2 and heme A of subunit 1 to the active site in subunit 1, a binuclear center (BNC) formed by heme A3 and copper B (CU(B)). The BNC reduces molecular oxygen to 2 water molecules using 4 electrons from cytochrome c in the IMS and 4 protons from the mitochondrial matrix.</text>
</comment>
<dbReference type="FunCoup" id="A0A1S0UID1">
    <property type="interactions" value="1308"/>
</dbReference>
<evidence type="ECO:0000313" key="14">
    <source>
        <dbReference type="EMBL" id="EJD75472.1"/>
    </source>
</evidence>
<evidence type="ECO:0000256" key="13">
    <source>
        <dbReference type="RuleBase" id="RU368103"/>
    </source>
</evidence>
<evidence type="ECO:0000256" key="1">
    <source>
        <dbReference type="ARBA" id="ARBA00004443"/>
    </source>
</evidence>
<comment type="similarity">
    <text evidence="3 13">Belongs to the cytochrome c oxidase subunit 5A family.</text>
</comment>
<comment type="pathway">
    <text evidence="2 13">Energy metabolism; oxidative phosphorylation.</text>
</comment>
<comment type="subunit">
    <text evidence="13">Component of the cytochrome c oxidase (complex IV, CIV), a multisubunit enzyme composed of a catalytic core of 3 subunits and several supernumerary subunits. The complex exists as a monomer or a dimer and forms supercomplexes (SCs) in the inner mitochondrial membrane with ubiquinol-cytochrome c oxidoreductase (cytochrome b-c1 complex, complex III, CIII).</text>
</comment>
<protein>
    <recommendedName>
        <fullName evidence="4 13">Cytochrome c oxidase subunit 5A, mitochondrial</fullName>
    </recommendedName>
    <alternativeName>
        <fullName evidence="12 13">Cytochrome c oxidase polypeptide Va</fullName>
    </alternativeName>
</protein>
<dbReference type="GO" id="GO:0005743">
    <property type="term" value="C:mitochondrial inner membrane"/>
    <property type="evidence" value="ECO:0007669"/>
    <property type="project" value="UniProtKB-SubCell"/>
</dbReference>
<evidence type="ECO:0000256" key="5">
    <source>
        <dbReference type="ARBA" id="ARBA00022617"/>
    </source>
</evidence>
<keyword evidence="5 13" id="KW-0349">Heme</keyword>
<dbReference type="KEGG" id="loa:LOAG_17383"/>
<dbReference type="AlphaFoldDB" id="A0A1S0UID1"/>
<dbReference type="OMA" id="VIPDPKI"/>
<dbReference type="GO" id="GO:0046872">
    <property type="term" value="F:metal ion binding"/>
    <property type="evidence" value="ECO:0007669"/>
    <property type="project" value="UniProtKB-UniRule"/>
</dbReference>
<reference evidence="14" key="1">
    <citation type="submission" date="2012-04" db="EMBL/GenBank/DDBJ databases">
        <title>The Genome Sequence of Loa loa.</title>
        <authorList>
            <consortium name="The Broad Institute Genome Sequencing Platform"/>
            <consortium name="Broad Institute Genome Sequencing Center for Infectious Disease"/>
            <person name="Nutman T.B."/>
            <person name="Fink D.L."/>
            <person name="Russ C."/>
            <person name="Young S."/>
            <person name="Zeng Q."/>
            <person name="Gargeya S."/>
            <person name="Alvarado L."/>
            <person name="Berlin A."/>
            <person name="Chapman S.B."/>
            <person name="Chen Z."/>
            <person name="Freedman E."/>
            <person name="Gellesch M."/>
            <person name="Goldberg J."/>
            <person name="Griggs A."/>
            <person name="Gujja S."/>
            <person name="Heilman E.R."/>
            <person name="Heiman D."/>
            <person name="Howarth C."/>
            <person name="Mehta T."/>
            <person name="Neiman D."/>
            <person name="Pearson M."/>
            <person name="Roberts A."/>
            <person name="Saif S."/>
            <person name="Shea T."/>
            <person name="Shenoy N."/>
            <person name="Sisk P."/>
            <person name="Stolte C."/>
            <person name="Sykes S."/>
            <person name="White J."/>
            <person name="Yandava C."/>
            <person name="Haas B."/>
            <person name="Henn M.R."/>
            <person name="Nusbaum C."/>
            <person name="Birren B."/>
        </authorList>
    </citation>
    <scope>NUCLEOTIDE SEQUENCE [LARGE SCALE GENOMIC DNA]</scope>
</reference>
<dbReference type="RefSeq" id="XP_020306333.1">
    <property type="nucleotide sequence ID" value="XM_020450045.1"/>
</dbReference>
<keyword evidence="6 13" id="KW-0479">Metal-binding</keyword>
<evidence type="ECO:0000256" key="7">
    <source>
        <dbReference type="ARBA" id="ARBA00022792"/>
    </source>
</evidence>
<keyword evidence="11 13" id="KW-0472">Membrane</keyword>
<evidence type="ECO:0000256" key="8">
    <source>
        <dbReference type="ARBA" id="ARBA00022946"/>
    </source>
</evidence>
<dbReference type="GO" id="GO:0006123">
    <property type="term" value="P:mitochondrial electron transport, cytochrome c to oxygen"/>
    <property type="evidence" value="ECO:0007669"/>
    <property type="project" value="UniProtKB-UniRule"/>
</dbReference>
<dbReference type="CTD" id="31251645"/>
<dbReference type="EMBL" id="JH712133">
    <property type="protein sequence ID" value="EJD75472.1"/>
    <property type="molecule type" value="Genomic_DNA"/>
</dbReference>
<evidence type="ECO:0000256" key="3">
    <source>
        <dbReference type="ARBA" id="ARBA00007972"/>
    </source>
</evidence>
<keyword evidence="10 13" id="KW-0496">Mitochondrion</keyword>
<dbReference type="InterPro" id="IPR003204">
    <property type="entry name" value="Cyt_c_oxidase_su5A/6"/>
</dbReference>
<dbReference type="GeneID" id="31251645"/>
<comment type="subcellular location">
    <subcellularLocation>
        <location evidence="1 13">Mitochondrion inner membrane</location>
        <topology evidence="1 13">Peripheral membrane protein</topology>
        <orientation evidence="1 13">Matrix side</orientation>
    </subcellularLocation>
</comment>
<accession>A0A1S0UID1</accession>
<dbReference type="UniPathway" id="UPA00705"/>
<evidence type="ECO:0000256" key="6">
    <source>
        <dbReference type="ARBA" id="ARBA00022723"/>
    </source>
</evidence>
<dbReference type="InParanoid" id="A0A1S0UID1"/>
<evidence type="ECO:0000256" key="2">
    <source>
        <dbReference type="ARBA" id="ARBA00004673"/>
    </source>
</evidence>
<dbReference type="Pfam" id="PF02284">
    <property type="entry name" value="COX5A"/>
    <property type="match status" value="1"/>
</dbReference>
<keyword evidence="9 13" id="KW-0408">Iron</keyword>
<evidence type="ECO:0000256" key="11">
    <source>
        <dbReference type="ARBA" id="ARBA00023136"/>
    </source>
</evidence>
<dbReference type="CDD" id="cd00923">
    <property type="entry name" value="Cyt_c_Oxidase_Va"/>
    <property type="match status" value="1"/>
</dbReference>
<sequence>MLALTHLVSKAVATKPYLVRQITTTVVRNGKFFADAEDKRLDQHYMDVFNDPNIDGFFLRGAMQDLHELDMIPDPDICDAVLRACRRVNDFALAIRFIESLKEKCVLRRWTHKWLLDKIKPTMDELGIPTLEEMNYDKPELFVPMSDWWWERKCAGRRLINSRFSNTREVAMQMTLLVDISVMNDTSSINNYDVWLNIIRILSDTVL</sequence>
<dbReference type="PANTHER" id="PTHR14200:SF11">
    <property type="entry name" value="CYTOCHROME C OXIDASE SUBUNIT 5A, MITOCHONDRIAL"/>
    <property type="match status" value="1"/>
</dbReference>
<gene>
    <name evidence="14" type="ORF">LOAG_17383</name>
</gene>
<dbReference type="Gene3D" id="1.25.40.40">
    <property type="entry name" value="Cytochrome c oxidase, subunit Va/VI"/>
    <property type="match status" value="1"/>
</dbReference>
<dbReference type="SUPFAM" id="SSF48479">
    <property type="entry name" value="Cytochrome c oxidase subunit E"/>
    <property type="match status" value="1"/>
</dbReference>
<evidence type="ECO:0000256" key="10">
    <source>
        <dbReference type="ARBA" id="ARBA00023128"/>
    </source>
</evidence>
<keyword evidence="8 13" id="KW-0809">Transit peptide</keyword>
<dbReference type="GO" id="GO:0045277">
    <property type="term" value="C:respiratory chain complex IV"/>
    <property type="evidence" value="ECO:0007669"/>
    <property type="project" value="UniProtKB-UniRule"/>
</dbReference>
<proteinExistence type="inferred from homology"/>
<evidence type="ECO:0000256" key="4">
    <source>
        <dbReference type="ARBA" id="ARBA00021968"/>
    </source>
</evidence>
<name>A0A1S0UID1_LOALO</name>